<evidence type="ECO:0000313" key="3">
    <source>
        <dbReference type="Proteomes" id="UP001163823"/>
    </source>
</evidence>
<dbReference type="PANTHER" id="PTHR31170">
    <property type="entry name" value="BNAC04G53230D PROTEIN"/>
    <property type="match status" value="1"/>
</dbReference>
<dbReference type="PANTHER" id="PTHR31170:SF23">
    <property type="match status" value="1"/>
</dbReference>
<keyword evidence="1" id="KW-0472">Membrane</keyword>
<name>A0AAD7LNC6_QUISA</name>
<keyword evidence="1" id="KW-1133">Transmembrane helix</keyword>
<dbReference type="Pfam" id="PF03140">
    <property type="entry name" value="DUF247"/>
    <property type="match status" value="1"/>
</dbReference>
<reference evidence="2" key="1">
    <citation type="journal article" date="2023" name="Science">
        <title>Elucidation of the pathway for biosynthesis of saponin adjuvants from the soapbark tree.</title>
        <authorList>
            <person name="Reed J."/>
            <person name="Orme A."/>
            <person name="El-Demerdash A."/>
            <person name="Owen C."/>
            <person name="Martin L.B.B."/>
            <person name="Misra R.C."/>
            <person name="Kikuchi S."/>
            <person name="Rejzek M."/>
            <person name="Martin A.C."/>
            <person name="Harkess A."/>
            <person name="Leebens-Mack J."/>
            <person name="Louveau T."/>
            <person name="Stephenson M.J."/>
            <person name="Osbourn A."/>
        </authorList>
    </citation>
    <scope>NUCLEOTIDE SEQUENCE</scope>
    <source>
        <strain evidence="2">S10</strain>
    </source>
</reference>
<evidence type="ECO:0000313" key="2">
    <source>
        <dbReference type="EMBL" id="KAJ7960481.1"/>
    </source>
</evidence>
<accession>A0AAD7LNC6</accession>
<dbReference type="InterPro" id="IPR004158">
    <property type="entry name" value="DUF247_pln"/>
</dbReference>
<comment type="caution">
    <text evidence="2">The sequence shown here is derived from an EMBL/GenBank/DDBJ whole genome shotgun (WGS) entry which is preliminary data.</text>
</comment>
<keyword evidence="1" id="KW-0812">Transmembrane</keyword>
<dbReference type="KEGG" id="qsa:O6P43_020916"/>
<gene>
    <name evidence="2" type="ORF">O6P43_020916</name>
</gene>
<protein>
    <submittedName>
        <fullName evidence="2">Uncharacterized protein</fullName>
    </submittedName>
</protein>
<organism evidence="2 3">
    <name type="scientific">Quillaja saponaria</name>
    <name type="common">Soap bark tree</name>
    <dbReference type="NCBI Taxonomy" id="32244"/>
    <lineage>
        <taxon>Eukaryota</taxon>
        <taxon>Viridiplantae</taxon>
        <taxon>Streptophyta</taxon>
        <taxon>Embryophyta</taxon>
        <taxon>Tracheophyta</taxon>
        <taxon>Spermatophyta</taxon>
        <taxon>Magnoliopsida</taxon>
        <taxon>eudicotyledons</taxon>
        <taxon>Gunneridae</taxon>
        <taxon>Pentapetalae</taxon>
        <taxon>rosids</taxon>
        <taxon>fabids</taxon>
        <taxon>Fabales</taxon>
        <taxon>Quillajaceae</taxon>
        <taxon>Quillaja</taxon>
    </lineage>
</organism>
<dbReference type="EMBL" id="JARAOO010000008">
    <property type="protein sequence ID" value="KAJ7960481.1"/>
    <property type="molecule type" value="Genomic_DNA"/>
</dbReference>
<proteinExistence type="predicted"/>
<dbReference type="Proteomes" id="UP001163823">
    <property type="component" value="Chromosome 8"/>
</dbReference>
<evidence type="ECO:0000256" key="1">
    <source>
        <dbReference type="SAM" id="Phobius"/>
    </source>
</evidence>
<dbReference type="AlphaFoldDB" id="A0AAD7LNC6"/>
<feature type="transmembrane region" description="Helical" evidence="1">
    <location>
        <begin position="411"/>
        <end position="432"/>
    </location>
</feature>
<sequence length="435" mass="50130">MGNVNPVNVTTPVLDNESQLVLDVQELLKLAESPLITPDCCIYKVPHNIRKLSEDDYTPKVISIGPFHFGSKRFEYMERYKLRYLERFLKRDATNPIDLKSWVSYIKEMEPRVRKCYANIIELNHDEFVKIILVDAVFIIELFWMCFCRQWTVEEKLFLKPWLTTTLRIDLLLLENQLPFFVLEKIFERAFPPSSQNSEFPSLLQLTFQYFGHYNKTSVAPDGGMEIKHFTDLLRKFHLPPPDILPDRAGKNNKMINLPTATELAGAGVKFKAGSSKCLLDLKFSKKFLEIPCFEVDGNTEVLFRNLLALEQCQYPNETYILDYIGIMDFLVSSAKDVDILVRKGIMVNNWLQGDEAANLFNKLMRNNAPAGFSRSYLRLYEDLNTFYNSPLNKGMSTLKRDYCNTAWKKFASVAAVSVVLLTVVQTIFSIISAV</sequence>
<keyword evidence="3" id="KW-1185">Reference proteome</keyword>